<evidence type="ECO:0000313" key="10">
    <source>
        <dbReference type="EMBL" id="SCW04052.1"/>
    </source>
</evidence>
<evidence type="ECO:0000313" key="11">
    <source>
        <dbReference type="Proteomes" id="UP000190831"/>
    </source>
</evidence>
<dbReference type="EMBL" id="LT598491">
    <property type="protein sequence ID" value="SCW04052.1"/>
    <property type="molecule type" value="Genomic_DNA"/>
</dbReference>
<feature type="compositionally biased region" description="Low complexity" evidence="7">
    <location>
        <begin position="379"/>
        <end position="389"/>
    </location>
</feature>
<evidence type="ECO:0000256" key="1">
    <source>
        <dbReference type="ARBA" id="ARBA00004141"/>
    </source>
</evidence>
<keyword evidence="3" id="KW-0813">Transport</keyword>
<protein>
    <submittedName>
        <fullName evidence="10">LAFE_0H04852g1_1</fullName>
    </submittedName>
</protein>
<proteinExistence type="inferred from homology"/>
<evidence type="ECO:0000256" key="3">
    <source>
        <dbReference type="ARBA" id="ARBA00022448"/>
    </source>
</evidence>
<feature type="compositionally biased region" description="Polar residues" evidence="7">
    <location>
        <begin position="390"/>
        <end position="406"/>
    </location>
</feature>
<dbReference type="STRING" id="4955.A0A1G4MJL1"/>
<gene>
    <name evidence="10" type="ORF">LAFE_0H04852G</name>
</gene>
<feature type="domain" description="Sodium/calcium exchanger membrane region" evidence="9">
    <location>
        <begin position="40"/>
        <end position="205"/>
    </location>
</feature>
<feature type="transmembrane region" description="Helical" evidence="8">
    <location>
        <begin position="162"/>
        <end position="180"/>
    </location>
</feature>
<evidence type="ECO:0000256" key="7">
    <source>
        <dbReference type="SAM" id="MobiDB-lite"/>
    </source>
</evidence>
<keyword evidence="4 8" id="KW-0812">Transmembrane</keyword>
<dbReference type="InterPro" id="IPR044880">
    <property type="entry name" value="NCX_ion-bd_dom_sf"/>
</dbReference>
<comment type="similarity">
    <text evidence="2">Belongs to the Ca(2+):cation antiporter (CaCA) (TC 2.A.19) family.</text>
</comment>
<name>A0A1G4MJL1_LACFM</name>
<feature type="transmembrane region" description="Helical" evidence="8">
    <location>
        <begin position="586"/>
        <end position="611"/>
    </location>
</feature>
<dbReference type="Proteomes" id="UP000190831">
    <property type="component" value="Chromosome H"/>
</dbReference>
<evidence type="ECO:0000256" key="2">
    <source>
        <dbReference type="ARBA" id="ARBA00008170"/>
    </source>
</evidence>
<keyword evidence="6 8" id="KW-0472">Membrane</keyword>
<dbReference type="PANTHER" id="PTHR12266:SF0">
    <property type="entry name" value="MITOCHONDRIAL SODIUM_CALCIUM EXCHANGER PROTEIN"/>
    <property type="match status" value="1"/>
</dbReference>
<comment type="subcellular location">
    <subcellularLocation>
        <location evidence="1">Membrane</location>
        <topology evidence="1">Multi-pass membrane protein</topology>
    </subcellularLocation>
</comment>
<dbReference type="GO" id="GO:0006874">
    <property type="term" value="P:intracellular calcium ion homeostasis"/>
    <property type="evidence" value="ECO:0007669"/>
    <property type="project" value="TreeGrafter"/>
</dbReference>
<feature type="transmembrane region" description="Helical" evidence="8">
    <location>
        <begin position="435"/>
        <end position="454"/>
    </location>
</feature>
<evidence type="ECO:0000256" key="5">
    <source>
        <dbReference type="ARBA" id="ARBA00022989"/>
    </source>
</evidence>
<dbReference type="Pfam" id="PF01699">
    <property type="entry name" value="Na_Ca_ex"/>
    <property type="match status" value="2"/>
</dbReference>
<dbReference type="GO" id="GO:0016020">
    <property type="term" value="C:membrane"/>
    <property type="evidence" value="ECO:0007669"/>
    <property type="project" value="UniProtKB-SubCell"/>
</dbReference>
<feature type="transmembrane region" description="Helical" evidence="8">
    <location>
        <begin position="102"/>
        <end position="122"/>
    </location>
</feature>
<dbReference type="OMA" id="AANYFCS"/>
<evidence type="ECO:0000259" key="9">
    <source>
        <dbReference type="Pfam" id="PF01699"/>
    </source>
</evidence>
<accession>A0A1G4MJL1</accession>
<evidence type="ECO:0000256" key="6">
    <source>
        <dbReference type="ARBA" id="ARBA00023136"/>
    </source>
</evidence>
<feature type="transmembrane region" description="Helical" evidence="8">
    <location>
        <begin position="30"/>
        <end position="50"/>
    </location>
</feature>
<reference evidence="10 11" key="1">
    <citation type="submission" date="2016-03" db="EMBL/GenBank/DDBJ databases">
        <authorList>
            <person name="Devillers H."/>
        </authorList>
    </citation>
    <scope>NUCLEOTIDE SEQUENCE [LARGE SCALE GENOMIC DNA]</scope>
    <source>
        <strain evidence="10">CBS 6772</strain>
    </source>
</reference>
<feature type="region of interest" description="Disordered" evidence="7">
    <location>
        <begin position="324"/>
        <end position="343"/>
    </location>
</feature>
<evidence type="ECO:0000256" key="4">
    <source>
        <dbReference type="ARBA" id="ARBA00022692"/>
    </source>
</evidence>
<feature type="domain" description="Sodium/calcium exchanger membrane region" evidence="9">
    <location>
        <begin position="522"/>
        <end position="680"/>
    </location>
</feature>
<feature type="transmembrane region" description="Helical" evidence="8">
    <location>
        <begin position="664"/>
        <end position="682"/>
    </location>
</feature>
<evidence type="ECO:0000256" key="8">
    <source>
        <dbReference type="SAM" id="Phobius"/>
    </source>
</evidence>
<dbReference type="OrthoDB" id="407410at2759"/>
<sequence length="685" mass="77086">MTVWARRAVVCIFYGTQLILCLLAKNYSKLWRYLVEPMLLCYSFIAIGLLTSDFLTPNLSILSKDILGISERVSGMTLLALGNSIPDITSTYQSIKKNATPLAIGELLGAIFFLVTVVIGLMPMIRPIDLFDDSSSLPVLGMEGSEIQSNKMTKLSYKRSTFMKDLLMFSFMILLSLIFLFDGRLMFWECASMTAVYSVYVIYLIRHKEVPEVSFSLPVSEGDDIERLVEANSHGLPLNNEENDSSMSRLMETLQNRKIHLRAKIRQYLRANYVGCMKLNLRDTLDLWESNELFDDKGFSKQRQPVIRRSTSQQDFRQPTPTIEVSCDNQENSHGDETTPLVSADDHAGNLLKPIWHSKRRSLSADHLIYLDNRFSSSHSSVRSLPQSSNSITSISEQETNSSSDTILRGPYEDFSISLQLIEFCKDKKITMPGWEFAIMLVTTPVILILTFFIPVPRDQFRNTSGLSNVAVTQIGFCPLVMCYLITEQIRVSFAVVSIFSTVILFYANSRHLLHAISKYTSAVAFVLSLAAITYAVKFVVATLKNWVEYFDVSESILGLTVFAWGNSIGDLVSNITFTRIGVLDIALGACFGGPLLYFLFGIGIDGMLIIPRHSENLDDSLWRRYIEFQVDPVLVVTCVGLLIAFAIYIIVIPLNSWKIDKKVGSLFLTLYCIITATNILLEVK</sequence>
<dbReference type="Gene3D" id="1.20.1420.30">
    <property type="entry name" value="NCX, central ion-binding region"/>
    <property type="match status" value="2"/>
</dbReference>
<feature type="transmembrane region" description="Helical" evidence="8">
    <location>
        <begin position="6"/>
        <end position="23"/>
    </location>
</feature>
<organism evidence="10 11">
    <name type="scientific">Lachancea fermentati</name>
    <name type="common">Zygosaccharomyces fermentati</name>
    <dbReference type="NCBI Taxonomy" id="4955"/>
    <lineage>
        <taxon>Eukaryota</taxon>
        <taxon>Fungi</taxon>
        <taxon>Dikarya</taxon>
        <taxon>Ascomycota</taxon>
        <taxon>Saccharomycotina</taxon>
        <taxon>Saccharomycetes</taxon>
        <taxon>Saccharomycetales</taxon>
        <taxon>Saccharomycetaceae</taxon>
        <taxon>Lachancea</taxon>
    </lineage>
</organism>
<feature type="transmembrane region" description="Helical" evidence="8">
    <location>
        <begin position="466"/>
        <end position="485"/>
    </location>
</feature>
<keyword evidence="5 8" id="KW-1133">Transmembrane helix</keyword>
<dbReference type="InterPro" id="IPR051359">
    <property type="entry name" value="CaCA_antiporter"/>
</dbReference>
<feature type="transmembrane region" description="Helical" evidence="8">
    <location>
        <begin position="492"/>
        <end position="508"/>
    </location>
</feature>
<dbReference type="PANTHER" id="PTHR12266">
    <property type="entry name" value="NA+/CA2+ K+ INDEPENDENT EXCHANGER"/>
    <property type="match status" value="1"/>
</dbReference>
<dbReference type="AlphaFoldDB" id="A0A1G4MJL1"/>
<dbReference type="InterPro" id="IPR004837">
    <property type="entry name" value="NaCa_Exmemb"/>
</dbReference>
<feature type="transmembrane region" description="Helical" evidence="8">
    <location>
        <begin position="631"/>
        <end position="652"/>
    </location>
</feature>
<dbReference type="GO" id="GO:0008324">
    <property type="term" value="F:monoatomic cation transmembrane transporter activity"/>
    <property type="evidence" value="ECO:0007669"/>
    <property type="project" value="TreeGrafter"/>
</dbReference>
<feature type="transmembrane region" description="Helical" evidence="8">
    <location>
        <begin position="520"/>
        <end position="541"/>
    </location>
</feature>
<keyword evidence="11" id="KW-1185">Reference proteome</keyword>
<feature type="region of interest" description="Disordered" evidence="7">
    <location>
        <begin position="379"/>
        <end position="407"/>
    </location>
</feature>